<dbReference type="PANTHER" id="PTHR45629:SF7">
    <property type="entry name" value="DNA EXCISION REPAIR PROTEIN ERCC-6-RELATED"/>
    <property type="match status" value="1"/>
</dbReference>
<feature type="domain" description="Helicase ATP-binding" evidence="4">
    <location>
        <begin position="692"/>
        <end position="849"/>
    </location>
</feature>
<dbReference type="Gene3D" id="3.40.50.10810">
    <property type="entry name" value="Tandem AAA-ATPase domain"/>
    <property type="match status" value="1"/>
</dbReference>
<dbReference type="Proteomes" id="UP001310022">
    <property type="component" value="Unassembled WGS sequence"/>
</dbReference>
<dbReference type="GO" id="GO:0004386">
    <property type="term" value="F:helicase activity"/>
    <property type="evidence" value="ECO:0007669"/>
    <property type="project" value="UniProtKB-KW"/>
</dbReference>
<dbReference type="EMBL" id="BQKE01000001">
    <property type="protein sequence ID" value="GJM61866.1"/>
    <property type="molecule type" value="Genomic_DNA"/>
</dbReference>
<dbReference type="PROSITE" id="PS51194">
    <property type="entry name" value="HELICASE_CTER"/>
    <property type="match status" value="1"/>
</dbReference>
<keyword evidence="6" id="KW-0547">Nucleotide-binding</keyword>
<keyword evidence="2" id="KW-0862">Zinc</keyword>
<dbReference type="AlphaFoldDB" id="A0AAN4VXL7"/>
<dbReference type="InterPro" id="IPR022138">
    <property type="entry name" value="DUF3670"/>
</dbReference>
<keyword evidence="2" id="KW-0863">Zinc-finger</keyword>
<dbReference type="InterPro" id="IPR014001">
    <property type="entry name" value="Helicase_ATP-bd"/>
</dbReference>
<dbReference type="Pfam" id="PF00271">
    <property type="entry name" value="Helicase_C"/>
    <property type="match status" value="1"/>
</dbReference>
<dbReference type="Pfam" id="PF12419">
    <property type="entry name" value="DUF3670"/>
    <property type="match status" value="1"/>
</dbReference>
<feature type="domain" description="Helicase C-terminal" evidence="5">
    <location>
        <begin position="975"/>
        <end position="1124"/>
    </location>
</feature>
<name>A0AAN4VXL7_9BACT</name>
<dbReference type="InterPro" id="IPR038718">
    <property type="entry name" value="SNF2-like_sf"/>
</dbReference>
<sequence>MAKRTIYGKTPWGKQWLQSLEAVDFSNRLPRGRSYAGRGMVKDIQINGRKILAKVAGSRPRPYKVDIEIPQISPTVAQQIDDKIREEKLWQVALANQQFAPEFLEWLDTIKGVFPKKWDDWKMNCSCPDWAVPCKHLASVIYELSQEIDRNPLLLFSLIGYETPIQINETDDQYHHQWTDFCQEEENTIDPPIAFKLHEIKTDGIGLIDMLASTPPFYHKDFKKELVTFYKSVKKIRFTEKDGEEEKSELFQEFRKTGNISLELSERAELSAVAYQIEDTHILINADGQAFIAFLDEIHPADLPAFHPKIQWLQKAYMLAKHLVQLQLIRPALWQQKGAYSILWGPMRSEPTVEAVLEALTHELPAGLIDLEPKKHPQLTAKGKLHALMCFLVEALIQPALEQAPDTEDIDHLFFRKSSFSFDRLEHQSIPEAIALWLRPWEGLKKTEHYLLQIEDKMNWLEIRLKIAPLNHLELAQPLIEALKLDLPIKVLQNLEWLHRRWAPLAKLWKAPSIQFENDPLALQQLLLEILPELERLGMELQLDKSLRTIIRPQLSMRVDSSSTRIQSFFSMDDLFSFNWQMALGEQLVDPEEFFRQTENMQGIVRLKDQYVFIQSNEIEKIKKRLEKIKAPKPVELLQIALSGKFEGTTVERTENLITLIENLKAQQSLDTPALLLAELRPYQLDGYHWLYKNAKLGMGSILADDMGLGKTLQAITFLLKLKEEQNLHHKQPALIVLPTGLLSNWAHELQRFAPSLNFRIFHGQDAIEGDFDLLLTSYGMLRNKTPLFKKIKWQVMIIDEAQAIKNSNTAQSKAVRSISAKIKIALSGTPVENSLSEYWSIMDFANKGYLGGLTAFKKNFVKPIELKQDQDQLAIFREISAPFIKRRLKTDKSIISDLPDKIEENRYVNLSPEQSSLYEAVLAENMEKVRSLSGIERKGMVLNMITALKQICNHPAQYTKSGSKESNLSGKAEVLLPLVQEVIQRGEKIIIFTQYRTAGELMQHWISEHLGLDANFLHGGCSRKERDHMVDQFQQNPDHKILLLSLKAAGTGLNLVAASHVIHFDLWWNPAVESQATDRAFRIGQKQNVMVHRFIATGTFEEKINEMINSKKDLADKVMEGNAQKWLGEMSDQELDDFFKLNKNLAV</sequence>
<dbReference type="Pfam" id="PF00176">
    <property type="entry name" value="SNF2-rel_dom"/>
    <property type="match status" value="1"/>
</dbReference>
<dbReference type="PANTHER" id="PTHR45629">
    <property type="entry name" value="SNF2/RAD54 FAMILY MEMBER"/>
    <property type="match status" value="1"/>
</dbReference>
<dbReference type="GO" id="GO:0008270">
    <property type="term" value="F:zinc ion binding"/>
    <property type="evidence" value="ECO:0007669"/>
    <property type="project" value="UniProtKB-KW"/>
</dbReference>
<keyword evidence="6" id="KW-0347">Helicase</keyword>
<dbReference type="InterPro" id="IPR007527">
    <property type="entry name" value="Znf_SWIM"/>
</dbReference>
<dbReference type="InterPro" id="IPR000330">
    <property type="entry name" value="SNF2_N"/>
</dbReference>
<dbReference type="GO" id="GO:0016787">
    <property type="term" value="F:hydrolase activity"/>
    <property type="evidence" value="ECO:0007669"/>
    <property type="project" value="UniProtKB-KW"/>
</dbReference>
<dbReference type="SMART" id="SM00487">
    <property type="entry name" value="DEXDc"/>
    <property type="match status" value="1"/>
</dbReference>
<feature type="domain" description="SWIM-type" evidence="3">
    <location>
        <begin position="110"/>
        <end position="145"/>
    </location>
</feature>
<dbReference type="RefSeq" id="WP_338237308.1">
    <property type="nucleotide sequence ID" value="NZ_BQKE01000001.1"/>
</dbReference>
<evidence type="ECO:0000313" key="7">
    <source>
        <dbReference type="Proteomes" id="UP001310022"/>
    </source>
</evidence>
<keyword evidence="7" id="KW-1185">Reference proteome</keyword>
<dbReference type="InterPro" id="IPR001650">
    <property type="entry name" value="Helicase_C-like"/>
</dbReference>
<comment type="caution">
    <text evidence="6">The sequence shown here is derived from an EMBL/GenBank/DDBJ whole genome shotgun (WGS) entry which is preliminary data.</text>
</comment>
<dbReference type="CDD" id="cd18793">
    <property type="entry name" value="SF2_C_SNF"/>
    <property type="match status" value="1"/>
</dbReference>
<evidence type="ECO:0000259" key="5">
    <source>
        <dbReference type="PROSITE" id="PS51194"/>
    </source>
</evidence>
<keyword evidence="1" id="KW-0378">Hydrolase</keyword>
<protein>
    <submittedName>
        <fullName evidence="6">Helicase</fullName>
    </submittedName>
</protein>
<evidence type="ECO:0000259" key="3">
    <source>
        <dbReference type="PROSITE" id="PS50966"/>
    </source>
</evidence>
<keyword evidence="2" id="KW-0479">Metal-binding</keyword>
<dbReference type="SUPFAM" id="SSF52540">
    <property type="entry name" value="P-loop containing nucleoside triphosphate hydrolases"/>
    <property type="match status" value="2"/>
</dbReference>
<dbReference type="PROSITE" id="PS50966">
    <property type="entry name" value="ZF_SWIM"/>
    <property type="match status" value="1"/>
</dbReference>
<dbReference type="PROSITE" id="PS51192">
    <property type="entry name" value="HELICASE_ATP_BIND_1"/>
    <property type="match status" value="1"/>
</dbReference>
<dbReference type="Gene3D" id="3.40.50.300">
    <property type="entry name" value="P-loop containing nucleotide triphosphate hydrolases"/>
    <property type="match status" value="1"/>
</dbReference>
<gene>
    <name evidence="6" type="ORF">PEDI_24180</name>
</gene>
<proteinExistence type="predicted"/>
<evidence type="ECO:0000259" key="4">
    <source>
        <dbReference type="PROSITE" id="PS51192"/>
    </source>
</evidence>
<dbReference type="InterPro" id="IPR050496">
    <property type="entry name" value="SNF2_RAD54_helicase_repair"/>
</dbReference>
<accession>A0AAN4VXL7</accession>
<keyword evidence="6" id="KW-0067">ATP-binding</keyword>
<dbReference type="GO" id="GO:0015616">
    <property type="term" value="F:DNA translocase activity"/>
    <property type="evidence" value="ECO:0007669"/>
    <property type="project" value="TreeGrafter"/>
</dbReference>
<dbReference type="InterPro" id="IPR049730">
    <property type="entry name" value="SNF2/RAD54-like_C"/>
</dbReference>
<evidence type="ECO:0000256" key="1">
    <source>
        <dbReference type="ARBA" id="ARBA00022801"/>
    </source>
</evidence>
<evidence type="ECO:0000313" key="6">
    <source>
        <dbReference type="EMBL" id="GJM61866.1"/>
    </source>
</evidence>
<reference evidence="6 7" key="1">
    <citation type="submission" date="2021-12" db="EMBL/GenBank/DDBJ databases">
        <title>Genome sequencing of bacteria with rrn-lacking chromosome and rrn-plasmid.</title>
        <authorList>
            <person name="Anda M."/>
            <person name="Iwasaki W."/>
        </authorList>
    </citation>
    <scope>NUCLEOTIDE SEQUENCE [LARGE SCALE GENOMIC DNA]</scope>
    <source>
        <strain evidence="6 7">NBRC 15940</strain>
    </source>
</reference>
<dbReference type="FunFam" id="3.40.50.300:FF:000533">
    <property type="entry name" value="Helicase, Snf2 family"/>
    <property type="match status" value="1"/>
</dbReference>
<organism evidence="6 7">
    <name type="scientific">Persicobacter diffluens</name>
    <dbReference type="NCBI Taxonomy" id="981"/>
    <lineage>
        <taxon>Bacteria</taxon>
        <taxon>Pseudomonadati</taxon>
        <taxon>Bacteroidota</taxon>
        <taxon>Cytophagia</taxon>
        <taxon>Cytophagales</taxon>
        <taxon>Persicobacteraceae</taxon>
        <taxon>Persicobacter</taxon>
    </lineage>
</organism>
<evidence type="ECO:0000256" key="2">
    <source>
        <dbReference type="PROSITE-ProRule" id="PRU00325"/>
    </source>
</evidence>
<dbReference type="GO" id="GO:0005524">
    <property type="term" value="F:ATP binding"/>
    <property type="evidence" value="ECO:0007669"/>
    <property type="project" value="InterPro"/>
</dbReference>
<dbReference type="InterPro" id="IPR027417">
    <property type="entry name" value="P-loop_NTPase"/>
</dbReference>
<dbReference type="SMART" id="SM00490">
    <property type="entry name" value="HELICc"/>
    <property type="match status" value="1"/>
</dbReference>